<dbReference type="STRING" id="568899.SAMN05192534_11443"/>
<dbReference type="GO" id="GO:0008658">
    <property type="term" value="F:penicillin binding"/>
    <property type="evidence" value="ECO:0007669"/>
    <property type="project" value="InterPro"/>
</dbReference>
<evidence type="ECO:0000256" key="6">
    <source>
        <dbReference type="ARBA" id="ARBA00022670"/>
    </source>
</evidence>
<dbReference type="InterPro" id="IPR001264">
    <property type="entry name" value="Glyco_trans_51"/>
</dbReference>
<feature type="region of interest" description="Disordered" evidence="17">
    <location>
        <begin position="646"/>
        <end position="681"/>
    </location>
</feature>
<evidence type="ECO:0000256" key="16">
    <source>
        <dbReference type="ARBA" id="ARBA00049902"/>
    </source>
</evidence>
<evidence type="ECO:0000256" key="8">
    <source>
        <dbReference type="ARBA" id="ARBA00022679"/>
    </source>
</evidence>
<dbReference type="RefSeq" id="WP_091274089.1">
    <property type="nucleotide sequence ID" value="NZ_FNDK01000014.1"/>
</dbReference>
<organism evidence="20 21">
    <name type="scientific">Alteribacillus persepolensis</name>
    <dbReference type="NCBI Taxonomy" id="568899"/>
    <lineage>
        <taxon>Bacteria</taxon>
        <taxon>Bacillati</taxon>
        <taxon>Bacillota</taxon>
        <taxon>Bacilli</taxon>
        <taxon>Bacillales</taxon>
        <taxon>Bacillaceae</taxon>
        <taxon>Alteribacillus</taxon>
    </lineage>
</organism>
<dbReference type="GO" id="GO:0009002">
    <property type="term" value="F:serine-type D-Ala-D-Ala carboxypeptidase activity"/>
    <property type="evidence" value="ECO:0007669"/>
    <property type="project" value="UniProtKB-EC"/>
</dbReference>
<keyword evidence="4" id="KW-1003">Cell membrane</keyword>
<reference evidence="20 21" key="1">
    <citation type="submission" date="2016-10" db="EMBL/GenBank/DDBJ databases">
        <authorList>
            <person name="de Groot N.N."/>
        </authorList>
    </citation>
    <scope>NUCLEOTIDE SEQUENCE [LARGE SCALE GENOMIC DNA]</scope>
    <source>
        <strain evidence="20 21">DSM 21632</strain>
    </source>
</reference>
<comment type="catalytic activity">
    <reaction evidence="16">
        <text>[GlcNAc-(1-&gt;4)-Mur2Ac(oyl-L-Ala-gamma-D-Glu-L-Lys-D-Ala-D-Ala)](n)-di-trans,octa-cis-undecaprenyl diphosphate + beta-D-GlcNAc-(1-&gt;4)-Mur2Ac(oyl-L-Ala-gamma-D-Glu-L-Lys-D-Ala-D-Ala)-di-trans,octa-cis-undecaprenyl diphosphate = [GlcNAc-(1-&gt;4)-Mur2Ac(oyl-L-Ala-gamma-D-Glu-L-Lys-D-Ala-D-Ala)](n+1)-di-trans,octa-cis-undecaprenyl diphosphate + di-trans,octa-cis-undecaprenyl diphosphate + H(+)</text>
        <dbReference type="Rhea" id="RHEA:23708"/>
        <dbReference type="Rhea" id="RHEA-COMP:9602"/>
        <dbReference type="Rhea" id="RHEA-COMP:9603"/>
        <dbReference type="ChEBI" id="CHEBI:15378"/>
        <dbReference type="ChEBI" id="CHEBI:58405"/>
        <dbReference type="ChEBI" id="CHEBI:60033"/>
        <dbReference type="ChEBI" id="CHEBI:78435"/>
        <dbReference type="EC" id="2.4.99.28"/>
    </reaction>
</comment>
<proteinExistence type="inferred from homology"/>
<keyword evidence="13" id="KW-0511">Multifunctional enzyme</keyword>
<feature type="compositionally biased region" description="Basic and acidic residues" evidence="17">
    <location>
        <begin position="656"/>
        <end position="681"/>
    </location>
</feature>
<protein>
    <submittedName>
        <fullName evidence="20">Penicillin-binding protein, 1A family</fullName>
    </submittedName>
</protein>
<dbReference type="InterPro" id="IPR036950">
    <property type="entry name" value="PBP_transglycosylase"/>
</dbReference>
<keyword evidence="12" id="KW-0472">Membrane</keyword>
<dbReference type="Pfam" id="PF00905">
    <property type="entry name" value="Transpeptidase"/>
    <property type="match status" value="1"/>
</dbReference>
<dbReference type="SUPFAM" id="SSF53955">
    <property type="entry name" value="Lysozyme-like"/>
    <property type="match status" value="1"/>
</dbReference>
<evidence type="ECO:0000256" key="5">
    <source>
        <dbReference type="ARBA" id="ARBA00022645"/>
    </source>
</evidence>
<dbReference type="Proteomes" id="UP000199163">
    <property type="component" value="Unassembled WGS sequence"/>
</dbReference>
<dbReference type="GO" id="GO:0009252">
    <property type="term" value="P:peptidoglycan biosynthetic process"/>
    <property type="evidence" value="ECO:0007669"/>
    <property type="project" value="UniProtKB-KW"/>
</dbReference>
<keyword evidence="9" id="KW-0378">Hydrolase</keyword>
<keyword evidence="21" id="KW-1185">Reference proteome</keyword>
<keyword evidence="10" id="KW-0133">Cell shape</keyword>
<gene>
    <name evidence="20" type="ORF">SAMN05192534_11443</name>
</gene>
<sequence length="693" mass="77293">MNTALKRHSQPKLSWWRKLLRCMLLAGVLFTSSALVIVTSAIVLEAPPIQVDQTTVFYGADHSVIGESHHGNKRYWIELEDISPSLIDAVISVEDREFYEHNGFDIPRIMSAIAANIKSGSKAQGASTITQQYARNLFLTHDKTWSRKLEEAFYALRLETHYDKEDILEGYLNTIYFGHGAYGIEAASKLYFDKSASQLTLSEASLLAGIPKGPSYYSPFSYPDRAKGRQRVVLASMEATGAITTTERQQAEQTEWELEPPGQLADERTGPYFQDHIEQLIESTDLNPQLMERGGLHVYTTLDPELQQLAEKWVELETPKDSDIQAALAVIDPHSGDVRALVGGKNYEESTYNRVIHAKRQPGSAIKPFLYYAALESGFTPLTSFRSEPTEFQTGTDGNTYTPGNYGEKYANDFIDLEEALAVSDNIYAMKTHLFLGPDALVNTAEKVGITTELDPIPSLALGTQGVRIIDMAAGYSALTNGGQSVKPRFIQKITDSQGNVLMEQKQETKQVLDPKKSYVLTDMMQSMFDLSLDSYTSATGASIAHLIDRPLAGKSGSTDYDSWMVGSSPQLTTAVWVGYDDNREMNHAQEGQVSKRIWAQFMREGLEDELKLAFSPPDGIVKTDIDPETGLLSSEECGPSRTIAFEAGTEPTKSCTDEMEKEAQDGEHRDQHENKLPEKEEKFFDRLKKWFE</sequence>
<dbReference type="InterPro" id="IPR050396">
    <property type="entry name" value="Glycosyltr_51/Transpeptidase"/>
</dbReference>
<keyword evidence="8" id="KW-0808">Transferase</keyword>
<evidence type="ECO:0000313" key="20">
    <source>
        <dbReference type="EMBL" id="SDH89497.1"/>
    </source>
</evidence>
<dbReference type="GO" id="GO:0071555">
    <property type="term" value="P:cell wall organization"/>
    <property type="evidence" value="ECO:0007669"/>
    <property type="project" value="UniProtKB-KW"/>
</dbReference>
<dbReference type="GO" id="GO:0008955">
    <property type="term" value="F:peptidoglycan glycosyltransferase activity"/>
    <property type="evidence" value="ECO:0007669"/>
    <property type="project" value="UniProtKB-EC"/>
</dbReference>
<evidence type="ECO:0000256" key="15">
    <source>
        <dbReference type="ARBA" id="ARBA00034000"/>
    </source>
</evidence>
<evidence type="ECO:0000256" key="10">
    <source>
        <dbReference type="ARBA" id="ARBA00022960"/>
    </source>
</evidence>
<dbReference type="PANTHER" id="PTHR32282">
    <property type="entry name" value="BINDING PROTEIN TRANSPEPTIDASE, PUTATIVE-RELATED"/>
    <property type="match status" value="1"/>
</dbReference>
<comment type="similarity">
    <text evidence="3">In the N-terminal section; belongs to the glycosyltransferase 51 family.</text>
</comment>
<accession>A0A1G8G539</accession>
<dbReference type="EMBL" id="FNDK01000014">
    <property type="protein sequence ID" value="SDH89497.1"/>
    <property type="molecule type" value="Genomic_DNA"/>
</dbReference>
<keyword evidence="6" id="KW-0645">Protease</keyword>
<evidence type="ECO:0000259" key="18">
    <source>
        <dbReference type="Pfam" id="PF00905"/>
    </source>
</evidence>
<comment type="catalytic activity">
    <reaction evidence="15">
        <text>Preferential cleavage: (Ac)2-L-Lys-D-Ala-|-D-Ala. Also transpeptidation of peptidyl-alanyl moieties that are N-acyl substituents of D-alanine.</text>
        <dbReference type="EC" id="3.4.16.4"/>
    </reaction>
</comment>
<evidence type="ECO:0000313" key="21">
    <source>
        <dbReference type="Proteomes" id="UP000199163"/>
    </source>
</evidence>
<evidence type="ECO:0000256" key="3">
    <source>
        <dbReference type="ARBA" id="ARBA00007739"/>
    </source>
</evidence>
<dbReference type="GO" id="GO:0006508">
    <property type="term" value="P:proteolysis"/>
    <property type="evidence" value="ECO:0007669"/>
    <property type="project" value="UniProtKB-KW"/>
</dbReference>
<evidence type="ECO:0000256" key="9">
    <source>
        <dbReference type="ARBA" id="ARBA00022801"/>
    </source>
</evidence>
<evidence type="ECO:0000256" key="4">
    <source>
        <dbReference type="ARBA" id="ARBA00022475"/>
    </source>
</evidence>
<comment type="similarity">
    <text evidence="2">In the C-terminal section; belongs to the transpeptidase family.</text>
</comment>
<feature type="compositionally biased region" description="Low complexity" evidence="17">
    <location>
        <begin position="244"/>
        <end position="253"/>
    </location>
</feature>
<dbReference type="AlphaFoldDB" id="A0A1G8G539"/>
<evidence type="ECO:0000256" key="13">
    <source>
        <dbReference type="ARBA" id="ARBA00023268"/>
    </source>
</evidence>
<dbReference type="GO" id="GO:0008360">
    <property type="term" value="P:regulation of cell shape"/>
    <property type="evidence" value="ECO:0007669"/>
    <property type="project" value="UniProtKB-KW"/>
</dbReference>
<dbReference type="PANTHER" id="PTHR32282:SF11">
    <property type="entry name" value="PENICILLIN-BINDING PROTEIN 1B"/>
    <property type="match status" value="1"/>
</dbReference>
<dbReference type="FunFam" id="1.10.3810.10:FF:000001">
    <property type="entry name" value="Penicillin-binding protein 1A"/>
    <property type="match status" value="1"/>
</dbReference>
<dbReference type="GO" id="GO:0005886">
    <property type="term" value="C:plasma membrane"/>
    <property type="evidence" value="ECO:0007669"/>
    <property type="project" value="UniProtKB-SubCell"/>
</dbReference>
<evidence type="ECO:0000256" key="7">
    <source>
        <dbReference type="ARBA" id="ARBA00022676"/>
    </source>
</evidence>
<dbReference type="InterPro" id="IPR023346">
    <property type="entry name" value="Lysozyme-like_dom_sf"/>
</dbReference>
<keyword evidence="11" id="KW-0573">Peptidoglycan synthesis</keyword>
<evidence type="ECO:0000256" key="2">
    <source>
        <dbReference type="ARBA" id="ARBA00007090"/>
    </source>
</evidence>
<evidence type="ECO:0000256" key="14">
    <source>
        <dbReference type="ARBA" id="ARBA00023316"/>
    </source>
</evidence>
<feature type="domain" description="Penicillin-binding protein transpeptidase" evidence="18">
    <location>
        <begin position="328"/>
        <end position="603"/>
    </location>
</feature>
<dbReference type="Gene3D" id="3.40.710.10">
    <property type="entry name" value="DD-peptidase/beta-lactamase superfamily"/>
    <property type="match status" value="1"/>
</dbReference>
<dbReference type="GO" id="GO:0030288">
    <property type="term" value="C:outer membrane-bounded periplasmic space"/>
    <property type="evidence" value="ECO:0007669"/>
    <property type="project" value="TreeGrafter"/>
</dbReference>
<name>A0A1G8G539_9BACI</name>
<dbReference type="Pfam" id="PF00912">
    <property type="entry name" value="Transgly"/>
    <property type="match status" value="1"/>
</dbReference>
<evidence type="ECO:0000256" key="11">
    <source>
        <dbReference type="ARBA" id="ARBA00022984"/>
    </source>
</evidence>
<dbReference type="NCBIfam" id="TIGR02074">
    <property type="entry name" value="PBP_1a_fam"/>
    <property type="match status" value="1"/>
</dbReference>
<dbReference type="Gene3D" id="1.10.3810.10">
    <property type="entry name" value="Biosynthetic peptidoglycan transglycosylase-like"/>
    <property type="match status" value="1"/>
</dbReference>
<dbReference type="InterPro" id="IPR012338">
    <property type="entry name" value="Beta-lactam/transpept-like"/>
</dbReference>
<evidence type="ECO:0000256" key="17">
    <source>
        <dbReference type="SAM" id="MobiDB-lite"/>
    </source>
</evidence>
<feature type="region of interest" description="Disordered" evidence="17">
    <location>
        <begin position="244"/>
        <end position="264"/>
    </location>
</feature>
<keyword evidence="14" id="KW-0961">Cell wall biogenesis/degradation</keyword>
<keyword evidence="5" id="KW-0121">Carboxypeptidase</keyword>
<evidence type="ECO:0000259" key="19">
    <source>
        <dbReference type="Pfam" id="PF00912"/>
    </source>
</evidence>
<keyword evidence="7" id="KW-0328">Glycosyltransferase</keyword>
<dbReference type="InterPro" id="IPR001460">
    <property type="entry name" value="PCN-bd_Tpept"/>
</dbReference>
<evidence type="ECO:0000256" key="1">
    <source>
        <dbReference type="ARBA" id="ARBA00004236"/>
    </source>
</evidence>
<feature type="domain" description="Glycosyl transferase family 51" evidence="19">
    <location>
        <begin position="64"/>
        <end position="237"/>
    </location>
</feature>
<comment type="subcellular location">
    <subcellularLocation>
        <location evidence="1">Cell membrane</location>
    </subcellularLocation>
</comment>
<dbReference type="SUPFAM" id="SSF56601">
    <property type="entry name" value="beta-lactamase/transpeptidase-like"/>
    <property type="match status" value="1"/>
</dbReference>
<dbReference type="OrthoDB" id="9766909at2"/>
<evidence type="ECO:0000256" key="12">
    <source>
        <dbReference type="ARBA" id="ARBA00023136"/>
    </source>
</evidence>